<organism evidence="1 2">
    <name type="scientific">Eubacterium barkeri</name>
    <name type="common">Clostridium barkeri</name>
    <dbReference type="NCBI Taxonomy" id="1528"/>
    <lineage>
        <taxon>Bacteria</taxon>
        <taxon>Bacillati</taxon>
        <taxon>Bacillota</taxon>
        <taxon>Clostridia</taxon>
        <taxon>Eubacteriales</taxon>
        <taxon>Eubacteriaceae</taxon>
        <taxon>Eubacterium</taxon>
    </lineage>
</organism>
<evidence type="ECO:0000313" key="2">
    <source>
        <dbReference type="Proteomes" id="UP000199652"/>
    </source>
</evidence>
<reference evidence="2" key="1">
    <citation type="submission" date="2016-10" db="EMBL/GenBank/DDBJ databases">
        <authorList>
            <person name="Varghese N."/>
            <person name="Submissions S."/>
        </authorList>
    </citation>
    <scope>NUCLEOTIDE SEQUENCE [LARGE SCALE GENOMIC DNA]</scope>
    <source>
        <strain evidence="2">VPI 5359</strain>
    </source>
</reference>
<evidence type="ECO:0000313" key="1">
    <source>
        <dbReference type="EMBL" id="SDX88818.1"/>
    </source>
</evidence>
<accession>A0A1H3FEJ0</accession>
<dbReference type="InterPro" id="IPR012505">
    <property type="entry name" value="YbbR"/>
</dbReference>
<gene>
    <name evidence="1" type="ORF">SAMN04488579_1108</name>
</gene>
<dbReference type="CDD" id="cd20206">
    <property type="entry name" value="YbbR"/>
    <property type="match status" value="1"/>
</dbReference>
<dbReference type="PANTHER" id="PTHR37804">
    <property type="entry name" value="CDAA REGULATORY PROTEIN CDAR"/>
    <property type="match status" value="1"/>
</dbReference>
<dbReference type="RefSeq" id="WP_242873539.1">
    <property type="nucleotide sequence ID" value="NZ_FNOU01000010.1"/>
</dbReference>
<protein>
    <submittedName>
        <fullName evidence="1">YbbR domain-containing protein</fullName>
    </submittedName>
</protein>
<dbReference type="Pfam" id="PF07949">
    <property type="entry name" value="YbbR"/>
    <property type="match status" value="3"/>
</dbReference>
<name>A0A1H3FEJ0_EUBBA</name>
<dbReference type="Gene3D" id="2.170.120.30">
    <property type="match status" value="2"/>
</dbReference>
<dbReference type="AlphaFoldDB" id="A0A1H3FEJ0"/>
<dbReference type="InterPro" id="IPR053154">
    <property type="entry name" value="c-di-AMP_regulator"/>
</dbReference>
<sequence length="405" mass="43492">MTNQKKKHKANEKIIRMVLAICAAIVLWLYINGSSIDLVTQDLSSIPVTFTNLNVLESKGLTLNDSRSYYVNLRVRGTEKNLDKLDPTEISAQVDLKDIDEAGNYNPEIVIQGLSNSVILEEVKPATLSLQVDRFNDKDFSVTVNTDGKPADDNAVVSATTDEQVTIDGTNEDFAKVKSVVAVVNVQGLTEDSIQYATVNAYDENGNKITGLDIEPRAVRVNIIIGKTKTVKIKAPSITGDVATGYKVTGVTVTPDNKLIGGKQSALDALSELSVENVGVTGATTNVTKEVKLKLPDGVYFMDGQDSVTVSVNVEEEVEKSYTVDSIETRNVGQGLAVAKIQDSSVVVKIKGTASELSKIKGTDILAWIDLSGKAAGKYDIPIQIKIPTGTLESVSPDKTSVTLN</sequence>
<proteinExistence type="predicted"/>
<dbReference type="STRING" id="1528.SAMN04488579_1108"/>
<dbReference type="PANTHER" id="PTHR37804:SF1">
    <property type="entry name" value="CDAA REGULATORY PROTEIN CDAR"/>
    <property type="match status" value="1"/>
</dbReference>
<dbReference type="Proteomes" id="UP000199652">
    <property type="component" value="Unassembled WGS sequence"/>
</dbReference>
<keyword evidence="2" id="KW-1185">Reference proteome</keyword>
<dbReference type="Gene3D" id="2.170.120.40">
    <property type="entry name" value="YbbR-like domain"/>
    <property type="match status" value="2"/>
</dbReference>
<dbReference type="EMBL" id="FNOU01000010">
    <property type="protein sequence ID" value="SDX88818.1"/>
    <property type="molecule type" value="Genomic_DNA"/>
</dbReference>